<proteinExistence type="predicted"/>
<feature type="repeat" description="TPR" evidence="3">
    <location>
        <begin position="207"/>
        <end position="240"/>
    </location>
</feature>
<dbReference type="InterPro" id="IPR050498">
    <property type="entry name" value="Ycf3"/>
</dbReference>
<dbReference type="InterPro" id="IPR037215">
    <property type="entry name" value="GUN4-like_sf"/>
</dbReference>
<dbReference type="PATRIC" id="fig|272123.3.peg.782"/>
<dbReference type="SUPFAM" id="SSF48452">
    <property type="entry name" value="TPR-like"/>
    <property type="match status" value="1"/>
</dbReference>
<evidence type="ECO:0000313" key="6">
    <source>
        <dbReference type="Proteomes" id="UP000010474"/>
    </source>
</evidence>
<keyword evidence="6" id="KW-1185">Reference proteome</keyword>
<reference evidence="6" key="1">
    <citation type="journal article" date="2013" name="Proc. Natl. Acad. Sci. U.S.A.">
        <title>Improving the coverage of the cyanobacterial phylum using diversity-driven genome sequencing.</title>
        <authorList>
            <person name="Shih P.M."/>
            <person name="Wu D."/>
            <person name="Latifi A."/>
            <person name="Axen S.D."/>
            <person name="Fewer D.P."/>
            <person name="Talla E."/>
            <person name="Calteau A."/>
            <person name="Cai F."/>
            <person name="Tandeau de Marsac N."/>
            <person name="Rippka R."/>
            <person name="Herdman M."/>
            <person name="Sivonen K."/>
            <person name="Coursin T."/>
            <person name="Laurent T."/>
            <person name="Goodwin L."/>
            <person name="Nolan M."/>
            <person name="Davenport K.W."/>
            <person name="Han C.S."/>
            <person name="Rubin E.M."/>
            <person name="Eisen J.A."/>
            <person name="Woyke T."/>
            <person name="Gugger M."/>
            <person name="Kerfeld C.A."/>
        </authorList>
    </citation>
    <scope>NUCLEOTIDE SEQUENCE [LARGE SCALE GENOMIC DNA]</scope>
    <source>
        <strain evidence="6">ATCC 27899 / PCC 7122</strain>
    </source>
</reference>
<organism evidence="5 6">
    <name type="scientific">Anabaena cylindrica (strain ATCC 27899 / PCC 7122)</name>
    <dbReference type="NCBI Taxonomy" id="272123"/>
    <lineage>
        <taxon>Bacteria</taxon>
        <taxon>Bacillati</taxon>
        <taxon>Cyanobacteriota</taxon>
        <taxon>Cyanophyceae</taxon>
        <taxon>Nostocales</taxon>
        <taxon>Nostocaceae</taxon>
        <taxon>Anabaena</taxon>
    </lineage>
</organism>
<gene>
    <name evidence="5" type="ordered locus">Anacy_0716</name>
</gene>
<dbReference type="PROSITE" id="PS50005">
    <property type="entry name" value="TPR"/>
    <property type="match status" value="4"/>
</dbReference>
<dbReference type="Gene3D" id="1.25.40.10">
    <property type="entry name" value="Tetratricopeptide repeat domain"/>
    <property type="match status" value="2"/>
</dbReference>
<feature type="repeat" description="TPR" evidence="3">
    <location>
        <begin position="241"/>
        <end position="274"/>
    </location>
</feature>
<dbReference type="KEGG" id="acy:Anacy_0716"/>
<dbReference type="Pfam" id="PF13414">
    <property type="entry name" value="TPR_11"/>
    <property type="match status" value="2"/>
</dbReference>
<dbReference type="PANTHER" id="PTHR44858">
    <property type="entry name" value="TETRATRICOPEPTIDE REPEAT PROTEIN 6"/>
    <property type="match status" value="1"/>
</dbReference>
<dbReference type="PROSITE" id="PS50293">
    <property type="entry name" value="TPR_REGION"/>
    <property type="match status" value="2"/>
</dbReference>
<dbReference type="InterPro" id="IPR019734">
    <property type="entry name" value="TPR_rpt"/>
</dbReference>
<dbReference type="SMART" id="SM00028">
    <property type="entry name" value="TPR"/>
    <property type="match status" value="6"/>
</dbReference>
<dbReference type="EMBL" id="CP003659">
    <property type="protein sequence ID" value="AFZ56303.1"/>
    <property type="molecule type" value="Genomic_DNA"/>
</dbReference>
<evidence type="ECO:0000256" key="1">
    <source>
        <dbReference type="ARBA" id="ARBA00022737"/>
    </source>
</evidence>
<dbReference type="InterPro" id="IPR011990">
    <property type="entry name" value="TPR-like_helical_dom_sf"/>
</dbReference>
<name>K9ZAT1_ANACC</name>
<dbReference type="HOGENOM" id="CLU_431923_0_0_3"/>
<keyword evidence="2 3" id="KW-0802">TPR repeat</keyword>
<accession>K9ZAT1</accession>
<dbReference type="InterPro" id="IPR008629">
    <property type="entry name" value="GUN4-like"/>
</dbReference>
<dbReference type="STRING" id="272123.Anacy_0716"/>
<dbReference type="CDD" id="cd16383">
    <property type="entry name" value="GUN4"/>
    <property type="match status" value="1"/>
</dbReference>
<sequence length="633" mass="74349">MCLGFFSRRGAENAEKYNISSTIYSCTHYQEQHSELTVISGERLKQLRDFCWEMANKFKQQSDVKNIFFNNMKGKLGEEVVKIRLGDFVTEIDYEKRIGGDEKIDFTLTSDPSVGIQVKTRYGYFDKVQWTIDREEIEKNAVLVCILCQEEFSETEKEYGLIIAGFLPTNMIKSIGDKTLVGIDELLYPGGLHGYLENLKLFTYYDYHKYILVGDEFVNNQNYQGAITNYSKALQINPRNAQIYFKRAEIHHQLGNFQDAINDYSQAIYINPKDAYSHNNRGIIYYELGYIDYAINDYEEAIRINPKEAVVYFNLAITYYNLNEIDRIYIDEIGWMDIDEITISYLNQALNINPEFHKAYYVRGKFRFQRGDILGAFEDFNTIIKIEPDYALNIYTYLAEVYYYKGNYYSEIGNKKTGLENLNLAANLYKKINNEFSYKRTINYIQYVQSKYCEYNFDDDDEYYQIIFNSNNKSLEVNNVDLKSAVGMNYTRLRDLLAAEKWKEADEETTRVMLAVAKREKEGWLDVNSIDNFPCEYLWTIDQLWVKYSNGKFGFSVQKRIYQGFGGAREYNSQIWEKFGDEVGWRKGVSWLYYKDITFDIKAPEAHLPCGGEGVGEFSRCWYGWGVWRFSRV</sequence>
<evidence type="ECO:0000259" key="4">
    <source>
        <dbReference type="Pfam" id="PF05419"/>
    </source>
</evidence>
<dbReference type="Proteomes" id="UP000010474">
    <property type="component" value="Chromosome"/>
</dbReference>
<evidence type="ECO:0000256" key="3">
    <source>
        <dbReference type="PROSITE-ProRule" id="PRU00339"/>
    </source>
</evidence>
<protein>
    <submittedName>
        <fullName evidence="5">GUN4 domain protein</fullName>
    </submittedName>
</protein>
<dbReference type="AlphaFoldDB" id="K9ZAT1"/>
<feature type="repeat" description="TPR" evidence="3">
    <location>
        <begin position="275"/>
        <end position="308"/>
    </location>
</feature>
<dbReference type="eggNOG" id="COG0457">
    <property type="taxonomic scope" value="Bacteria"/>
</dbReference>
<feature type="repeat" description="TPR" evidence="3">
    <location>
        <begin position="357"/>
        <end position="390"/>
    </location>
</feature>
<dbReference type="SUPFAM" id="SSF140869">
    <property type="entry name" value="GUN4-like"/>
    <property type="match status" value="1"/>
</dbReference>
<dbReference type="Gene3D" id="1.25.40.620">
    <property type="match status" value="1"/>
</dbReference>
<dbReference type="Pfam" id="PF05419">
    <property type="entry name" value="GUN4"/>
    <property type="match status" value="1"/>
</dbReference>
<keyword evidence="1" id="KW-0677">Repeat</keyword>
<evidence type="ECO:0000313" key="5">
    <source>
        <dbReference type="EMBL" id="AFZ56303.1"/>
    </source>
</evidence>
<evidence type="ECO:0000256" key="2">
    <source>
        <dbReference type="ARBA" id="ARBA00022803"/>
    </source>
</evidence>
<dbReference type="PANTHER" id="PTHR44858:SF1">
    <property type="entry name" value="UDP-N-ACETYLGLUCOSAMINE--PEPTIDE N-ACETYLGLUCOSAMINYLTRANSFERASE SPINDLY-RELATED"/>
    <property type="match status" value="1"/>
</dbReference>
<dbReference type="Gene3D" id="1.10.10.1770">
    <property type="entry name" value="Gun4-like"/>
    <property type="match status" value="1"/>
</dbReference>
<feature type="domain" description="GUN4-like" evidence="4">
    <location>
        <begin position="484"/>
        <end position="610"/>
    </location>
</feature>